<dbReference type="HOGENOM" id="CLU_010194_1_0_1"/>
<dbReference type="PRINTS" id="PR00081">
    <property type="entry name" value="GDHRDH"/>
</dbReference>
<keyword evidence="4" id="KW-0520">NAD</keyword>
<protein>
    <recommendedName>
        <fullName evidence="6">Ketoreductase domain-containing protein</fullName>
    </recommendedName>
</protein>
<dbReference type="Proteomes" id="UP000027265">
    <property type="component" value="Unassembled WGS sequence"/>
</dbReference>
<organism evidence="7 8">
    <name type="scientific">Jaapia argillacea MUCL 33604</name>
    <dbReference type="NCBI Taxonomy" id="933084"/>
    <lineage>
        <taxon>Eukaryota</taxon>
        <taxon>Fungi</taxon>
        <taxon>Dikarya</taxon>
        <taxon>Basidiomycota</taxon>
        <taxon>Agaricomycotina</taxon>
        <taxon>Agaricomycetes</taxon>
        <taxon>Agaricomycetidae</taxon>
        <taxon>Jaapiales</taxon>
        <taxon>Jaapiaceae</taxon>
        <taxon>Jaapia</taxon>
    </lineage>
</organism>
<evidence type="ECO:0000256" key="3">
    <source>
        <dbReference type="ARBA" id="ARBA00023002"/>
    </source>
</evidence>
<keyword evidence="2" id="KW-0521">NADP</keyword>
<dbReference type="OrthoDB" id="498125at2759"/>
<feature type="domain" description="Ketoreductase" evidence="6">
    <location>
        <begin position="9"/>
        <end position="191"/>
    </location>
</feature>
<dbReference type="InterPro" id="IPR057326">
    <property type="entry name" value="KR_dom"/>
</dbReference>
<dbReference type="SMART" id="SM00822">
    <property type="entry name" value="PKS_KR"/>
    <property type="match status" value="1"/>
</dbReference>
<dbReference type="PANTHER" id="PTHR24321:SF8">
    <property type="entry name" value="ESTRADIOL 17-BETA-DEHYDROGENASE 8-RELATED"/>
    <property type="match status" value="1"/>
</dbReference>
<dbReference type="PANTHER" id="PTHR24321">
    <property type="entry name" value="DEHYDROGENASES, SHORT CHAIN"/>
    <property type="match status" value="1"/>
</dbReference>
<evidence type="ECO:0000313" key="7">
    <source>
        <dbReference type="EMBL" id="KDQ56302.1"/>
    </source>
</evidence>
<dbReference type="InterPro" id="IPR020904">
    <property type="entry name" value="Sc_DH/Rdtase_CS"/>
</dbReference>
<proteinExistence type="inferred from homology"/>
<comment type="similarity">
    <text evidence="1 5">Belongs to the short-chain dehydrogenases/reductases (SDR) family.</text>
</comment>
<evidence type="ECO:0000256" key="4">
    <source>
        <dbReference type="ARBA" id="ARBA00023027"/>
    </source>
</evidence>
<dbReference type="InParanoid" id="A0A067PYE5"/>
<evidence type="ECO:0000313" key="8">
    <source>
        <dbReference type="Proteomes" id="UP000027265"/>
    </source>
</evidence>
<gene>
    <name evidence="7" type="ORF">JAAARDRAFT_36476</name>
</gene>
<dbReference type="STRING" id="933084.A0A067PYE5"/>
<dbReference type="PRINTS" id="PR00080">
    <property type="entry name" value="SDRFAMILY"/>
</dbReference>
<evidence type="ECO:0000256" key="2">
    <source>
        <dbReference type="ARBA" id="ARBA00022857"/>
    </source>
</evidence>
<evidence type="ECO:0000256" key="5">
    <source>
        <dbReference type="RuleBase" id="RU000363"/>
    </source>
</evidence>
<name>A0A067PYE5_9AGAM</name>
<accession>A0A067PYE5</accession>
<dbReference type="Gene3D" id="3.40.50.720">
    <property type="entry name" value="NAD(P)-binding Rossmann-like Domain"/>
    <property type="match status" value="1"/>
</dbReference>
<dbReference type="InterPro" id="IPR036291">
    <property type="entry name" value="NAD(P)-bd_dom_sf"/>
</dbReference>
<dbReference type="Pfam" id="PF00106">
    <property type="entry name" value="adh_short"/>
    <property type="match status" value="1"/>
</dbReference>
<evidence type="ECO:0000259" key="6">
    <source>
        <dbReference type="SMART" id="SM00822"/>
    </source>
</evidence>
<reference evidence="8" key="1">
    <citation type="journal article" date="2014" name="Proc. Natl. Acad. Sci. U.S.A.">
        <title>Extensive sampling of basidiomycete genomes demonstrates inadequacy of the white-rot/brown-rot paradigm for wood decay fungi.</title>
        <authorList>
            <person name="Riley R."/>
            <person name="Salamov A.A."/>
            <person name="Brown D.W."/>
            <person name="Nagy L.G."/>
            <person name="Floudas D."/>
            <person name="Held B.W."/>
            <person name="Levasseur A."/>
            <person name="Lombard V."/>
            <person name="Morin E."/>
            <person name="Otillar R."/>
            <person name="Lindquist E.A."/>
            <person name="Sun H."/>
            <person name="LaButti K.M."/>
            <person name="Schmutz J."/>
            <person name="Jabbour D."/>
            <person name="Luo H."/>
            <person name="Baker S.E."/>
            <person name="Pisabarro A.G."/>
            <person name="Walton J.D."/>
            <person name="Blanchette R.A."/>
            <person name="Henrissat B."/>
            <person name="Martin F."/>
            <person name="Cullen D."/>
            <person name="Hibbett D.S."/>
            <person name="Grigoriev I.V."/>
        </authorList>
    </citation>
    <scope>NUCLEOTIDE SEQUENCE [LARGE SCALE GENOMIC DNA]</scope>
    <source>
        <strain evidence="8">MUCL 33604</strain>
    </source>
</reference>
<keyword evidence="3" id="KW-0560">Oxidoreductase</keyword>
<keyword evidence="8" id="KW-1185">Reference proteome</keyword>
<dbReference type="InterPro" id="IPR002347">
    <property type="entry name" value="SDR_fam"/>
</dbReference>
<sequence>MSQIASVARVAIVTGSAQGIGRAIALQLAEDGPDVVVNDIKSCYDKVEEVVNQIRAKGGKAVGAVGDVSSEVEVQAVVDKAVSEFGGLDVMVANAGVLAIKPFLDTSVKDWERILSINSRGTFLLYQAAARQMIKQGRGGSIIAACSDAGTRGMPMLSAYSASKAAVRGLTQTASTELWRHGITVNAYAPGAIATDMALHAIAEGGAEEKVANDTAETVGLPSDTPVGTPEDVAALVSFLASPKARWISGQTIHVNGGAQFE</sequence>
<dbReference type="EMBL" id="KL197722">
    <property type="protein sequence ID" value="KDQ56302.1"/>
    <property type="molecule type" value="Genomic_DNA"/>
</dbReference>
<dbReference type="PROSITE" id="PS00061">
    <property type="entry name" value="ADH_SHORT"/>
    <property type="match status" value="1"/>
</dbReference>
<evidence type="ECO:0000256" key="1">
    <source>
        <dbReference type="ARBA" id="ARBA00006484"/>
    </source>
</evidence>
<dbReference type="FunFam" id="3.40.50.720:FF:000084">
    <property type="entry name" value="Short-chain dehydrogenase reductase"/>
    <property type="match status" value="1"/>
</dbReference>
<dbReference type="AlphaFoldDB" id="A0A067PYE5"/>
<dbReference type="GO" id="GO:0016491">
    <property type="term" value="F:oxidoreductase activity"/>
    <property type="evidence" value="ECO:0007669"/>
    <property type="project" value="UniProtKB-KW"/>
</dbReference>
<dbReference type="SUPFAM" id="SSF51735">
    <property type="entry name" value="NAD(P)-binding Rossmann-fold domains"/>
    <property type="match status" value="1"/>
</dbReference>